<proteinExistence type="predicted"/>
<protein>
    <submittedName>
        <fullName evidence="1">Uncharacterized protein</fullName>
    </submittedName>
</protein>
<accession>A0ABS6CDP4</accession>
<dbReference type="EMBL" id="JAHLEM010000119">
    <property type="protein sequence ID" value="MBU3865044.1"/>
    <property type="molecule type" value="Genomic_DNA"/>
</dbReference>
<name>A0ABS6CDP4_9ACTN</name>
<gene>
    <name evidence="1" type="ORF">KN815_13460</name>
</gene>
<organism evidence="1 2">
    <name type="scientific">Streptomyces niphimycinicus</name>
    <dbReference type="NCBI Taxonomy" id="2842201"/>
    <lineage>
        <taxon>Bacteria</taxon>
        <taxon>Bacillati</taxon>
        <taxon>Actinomycetota</taxon>
        <taxon>Actinomycetes</taxon>
        <taxon>Kitasatosporales</taxon>
        <taxon>Streptomycetaceae</taxon>
        <taxon>Streptomyces</taxon>
    </lineage>
</organism>
<evidence type="ECO:0000313" key="1">
    <source>
        <dbReference type="EMBL" id="MBU3865044.1"/>
    </source>
</evidence>
<dbReference type="RefSeq" id="WP_216342074.1">
    <property type="nucleotide sequence ID" value="NZ_JAHLEM010000119.1"/>
</dbReference>
<sequence>MTDTPKVLPPSAVSLHRVVAGIVQAAGTDAWAAMRDRIARLLGRGEAGRERAELERLDRTTSDLEDPGLSEEERTLLRQSWQVRLRRFLEGLDEGERARVVAALRALVEPYAQSAQRDGGLQVAESVAVVPGRWVIGTHEGTGTGVAAPARRPPFIRSVQWRFSPSPRRRACRR</sequence>
<dbReference type="Proteomes" id="UP000720508">
    <property type="component" value="Unassembled WGS sequence"/>
</dbReference>
<reference evidence="1 2" key="1">
    <citation type="submission" date="2021-06" db="EMBL/GenBank/DDBJ databases">
        <authorList>
            <person name="Pan X."/>
        </authorList>
    </citation>
    <scope>NUCLEOTIDE SEQUENCE [LARGE SCALE GENOMIC DNA]</scope>
    <source>
        <strain evidence="1 2">4503</strain>
    </source>
</reference>
<keyword evidence="2" id="KW-1185">Reference proteome</keyword>
<evidence type="ECO:0000313" key="2">
    <source>
        <dbReference type="Proteomes" id="UP000720508"/>
    </source>
</evidence>
<comment type="caution">
    <text evidence="1">The sequence shown here is derived from an EMBL/GenBank/DDBJ whole genome shotgun (WGS) entry which is preliminary data.</text>
</comment>